<evidence type="ECO:0000256" key="5">
    <source>
        <dbReference type="SAM" id="MobiDB-lite"/>
    </source>
</evidence>
<reference evidence="7 8" key="1">
    <citation type="journal article" date="2013" name="PLoS Genet.">
        <title>Genomic mechanisms accounting for the adaptation to parasitism in nematode-trapping fungi.</title>
        <authorList>
            <person name="Meerupati T."/>
            <person name="Andersson K.M."/>
            <person name="Friman E."/>
            <person name="Kumar D."/>
            <person name="Tunlid A."/>
            <person name="Ahren D."/>
        </authorList>
    </citation>
    <scope>NUCLEOTIDE SEQUENCE [LARGE SCALE GENOMIC DNA]</scope>
    <source>
        <strain evidence="7 8">CBS 200.50</strain>
    </source>
</reference>
<keyword evidence="3" id="KW-0690">Ribosome biogenesis</keyword>
<dbReference type="HOGENOM" id="CLU_048373_2_1_1"/>
<dbReference type="SMART" id="SM00879">
    <property type="entry name" value="Brix"/>
    <property type="match status" value="1"/>
</dbReference>
<feature type="domain" description="Brix" evidence="6">
    <location>
        <begin position="31"/>
        <end position="258"/>
    </location>
</feature>
<comment type="caution">
    <text evidence="7">The sequence shown here is derived from an EMBL/GenBank/DDBJ whole genome shotgun (WGS) entry which is preliminary data.</text>
</comment>
<dbReference type="OMA" id="YRHRHLM"/>
<dbReference type="STRING" id="1284197.S8BYB6"/>
<dbReference type="EMBL" id="AQGS01000045">
    <property type="protein sequence ID" value="EPS44483.1"/>
    <property type="molecule type" value="Genomic_DNA"/>
</dbReference>
<dbReference type="GO" id="GO:0042134">
    <property type="term" value="F:rRNA primary transcript binding"/>
    <property type="evidence" value="ECO:0007669"/>
    <property type="project" value="EnsemblFungi"/>
</dbReference>
<organism evidence="7 8">
    <name type="scientific">Dactylellina haptotyla (strain CBS 200.50)</name>
    <name type="common">Nematode-trapping fungus</name>
    <name type="synonym">Monacrosporium haptotylum</name>
    <dbReference type="NCBI Taxonomy" id="1284197"/>
    <lineage>
        <taxon>Eukaryota</taxon>
        <taxon>Fungi</taxon>
        <taxon>Dikarya</taxon>
        <taxon>Ascomycota</taxon>
        <taxon>Pezizomycotina</taxon>
        <taxon>Orbiliomycetes</taxon>
        <taxon>Orbiliales</taxon>
        <taxon>Orbiliaceae</taxon>
        <taxon>Dactylellina</taxon>
    </lineage>
</organism>
<evidence type="ECO:0000256" key="1">
    <source>
        <dbReference type="ARBA" id="ARBA00004604"/>
    </source>
</evidence>
<dbReference type="PANTHER" id="PTHR13634">
    <property type="entry name" value="RIBOSOME BIOGENESIS PROTEIN BRIX"/>
    <property type="match status" value="1"/>
</dbReference>
<dbReference type="PROSITE" id="PS50833">
    <property type="entry name" value="BRIX"/>
    <property type="match status" value="1"/>
</dbReference>
<feature type="region of interest" description="Disordered" evidence="5">
    <location>
        <begin position="1"/>
        <end position="25"/>
    </location>
</feature>
<dbReference type="OrthoDB" id="1638493at2759"/>
<sequence length="331" mass="37717">MSAVFKSVTDARSTKSKEDAAESGPDKKFRQRVLILSSRGVTYRHRHLLQDLTSLLPHARKDSKLDTKSKLFQLNELADLYNCNNILFFEARKREDLYLWMSKPPNGPTVKFHVQNLHTMEELHFSGNCLKGSRPLLSFDKKFDEKPYLMVVKELMTQTFGVPKGARKSKPFVDHVMSFTVADGKIWIRCYQICEADLNKKDAKELENGEKEDGAEDVEKDKKAKKAGGSRSQTEVSLLEIGPRLVLTPIIIQEGSFGGPIIYENKEYVSPNVLRAEYRNRRAQKFNVRNAAKVGREIKKKALKMDKHRIGGGGGKDWEELQAGLKDLFQE</sequence>
<name>S8BYB6_DACHA</name>
<feature type="compositionally biased region" description="Basic and acidic residues" evidence="5">
    <location>
        <begin position="205"/>
        <end position="222"/>
    </location>
</feature>
<dbReference type="GO" id="GO:0030687">
    <property type="term" value="C:preribosome, large subunit precursor"/>
    <property type="evidence" value="ECO:0007669"/>
    <property type="project" value="EnsemblFungi"/>
</dbReference>
<evidence type="ECO:0000259" key="6">
    <source>
        <dbReference type="PROSITE" id="PS50833"/>
    </source>
</evidence>
<dbReference type="InterPro" id="IPR007109">
    <property type="entry name" value="Brix"/>
</dbReference>
<dbReference type="GO" id="GO:0005730">
    <property type="term" value="C:nucleolus"/>
    <property type="evidence" value="ECO:0007669"/>
    <property type="project" value="UniProtKB-SubCell"/>
</dbReference>
<reference evidence="8" key="2">
    <citation type="submission" date="2013-04" db="EMBL/GenBank/DDBJ databases">
        <title>Genomic mechanisms accounting for the adaptation to parasitism in nematode-trapping fungi.</title>
        <authorList>
            <person name="Ahren D.G."/>
        </authorList>
    </citation>
    <scope>NUCLEOTIDE SEQUENCE [LARGE SCALE GENOMIC DNA]</scope>
    <source>
        <strain evidence="8">CBS 200.50</strain>
    </source>
</reference>
<dbReference type="eggNOG" id="KOG2971">
    <property type="taxonomic scope" value="Eukaryota"/>
</dbReference>
<accession>S8BYB6</accession>
<feature type="compositionally biased region" description="Basic and acidic residues" evidence="5">
    <location>
        <begin position="12"/>
        <end position="25"/>
    </location>
</feature>
<proteinExistence type="inferred from homology"/>
<keyword evidence="8" id="KW-1185">Reference proteome</keyword>
<dbReference type="SUPFAM" id="SSF52954">
    <property type="entry name" value="Class II aaRS ABD-related"/>
    <property type="match status" value="1"/>
</dbReference>
<dbReference type="Proteomes" id="UP000015100">
    <property type="component" value="Unassembled WGS sequence"/>
</dbReference>
<evidence type="ECO:0000256" key="3">
    <source>
        <dbReference type="ARBA" id="ARBA00022517"/>
    </source>
</evidence>
<protein>
    <recommendedName>
        <fullName evidence="6">Brix domain-containing protein</fullName>
    </recommendedName>
</protein>
<dbReference type="Pfam" id="PF04427">
    <property type="entry name" value="Brix"/>
    <property type="match status" value="1"/>
</dbReference>
<dbReference type="GO" id="GO:0008097">
    <property type="term" value="F:5S rRNA binding"/>
    <property type="evidence" value="ECO:0007669"/>
    <property type="project" value="EnsemblFungi"/>
</dbReference>
<evidence type="ECO:0000313" key="7">
    <source>
        <dbReference type="EMBL" id="EPS44483.1"/>
    </source>
</evidence>
<evidence type="ECO:0000256" key="4">
    <source>
        <dbReference type="ARBA" id="ARBA00023242"/>
    </source>
</evidence>
<evidence type="ECO:0000313" key="8">
    <source>
        <dbReference type="Proteomes" id="UP000015100"/>
    </source>
</evidence>
<feature type="region of interest" description="Disordered" evidence="5">
    <location>
        <begin position="205"/>
        <end position="233"/>
    </location>
</feature>
<gene>
    <name evidence="7" type="ORF">H072_1510</name>
</gene>
<dbReference type="InterPro" id="IPR026532">
    <property type="entry name" value="BRX1"/>
</dbReference>
<dbReference type="GO" id="GO:0000464">
    <property type="term" value="P:endonucleolytic cleavage in ITS1 upstream of 5.8S rRNA from tricistronic rRNA transcript (SSU-rRNA, 5.8S rRNA, LSU-rRNA)"/>
    <property type="evidence" value="ECO:0007669"/>
    <property type="project" value="EnsemblFungi"/>
</dbReference>
<comment type="subcellular location">
    <subcellularLocation>
        <location evidence="1">Nucleus</location>
        <location evidence="1">Nucleolus</location>
    </subcellularLocation>
</comment>
<dbReference type="AlphaFoldDB" id="S8BYB6"/>
<comment type="similarity">
    <text evidence="2">Belongs to the BRX1 family.</text>
</comment>
<dbReference type="GO" id="GO:0000027">
    <property type="term" value="P:ribosomal large subunit assembly"/>
    <property type="evidence" value="ECO:0007669"/>
    <property type="project" value="EnsemblFungi"/>
</dbReference>
<dbReference type="GO" id="GO:0000465">
    <property type="term" value="P:exonucleolytic trimming to generate mature 5'-end of 5.8S rRNA from tricistronic rRNA transcript (SSU-rRNA, 5.8S rRNA, LSU-rRNA)"/>
    <property type="evidence" value="ECO:0007669"/>
    <property type="project" value="EnsemblFungi"/>
</dbReference>
<evidence type="ECO:0000256" key="2">
    <source>
        <dbReference type="ARBA" id="ARBA00006369"/>
    </source>
</evidence>
<keyword evidence="4" id="KW-0539">Nucleus</keyword>
<dbReference type="PANTHER" id="PTHR13634:SF0">
    <property type="entry name" value="RIBOSOME BIOGENESIS PROTEIN BRX1 HOMOLOG"/>
    <property type="match status" value="1"/>
</dbReference>